<sequence length="547" mass="62759">MKNNIIDDITQAIYGLQHEGGWPNFALPKFVVEKPNDKTHGDFACNIALQLAPVLKKSPLEIAEEIREHLNAGQYDEVQIAPPGFLNFFSANVQFAQAVQEILDKKEKYGSSNQGAQAKVLLEFISANPTGPLTLPNGRGGYLGDVLSNVYQDQGFDVSREYYINDRGHQIDMLGESVMRRYLQSQGINVAYDEELYQGAYIKELAQKIELEDYKLSNPEKMEWIKKRVKELALNLMLTEIKRVVTHKMEIHYDSWFSEKSMYDLNLPKMILAKLKEKSAIYEKDGAVWLKTTKHGDDKDRVLIKSSGEGAYMQGDVALFYHRAFERKFQKIILILGADHHGYEKRLKAIPPLLQSDTRFDIIFTQMVTLMKGKEEMRMSKRKGDFVTIEELIDEVGNDVTRFFFLMYSSDRQMTFDLSLACEKSEKNPVFYVQYAHARICSMLKNAEKEGVPALEKIVISHAAERSLARELMRLPEILEEVVRTYEAHHLTTYAQDLARAFHHFYDKCRVIDNDQVLASRYQLVKATQIVLAKTLKILGVSAPEKM</sequence>
<dbReference type="InterPro" id="IPR005148">
    <property type="entry name" value="Arg-tRNA-synth_N"/>
</dbReference>
<dbReference type="AlphaFoldDB" id="A0A1G2BDJ4"/>
<evidence type="ECO:0000256" key="7">
    <source>
        <dbReference type="ARBA" id="ARBA00022917"/>
    </source>
</evidence>
<comment type="catalytic activity">
    <reaction evidence="9 10">
        <text>tRNA(Arg) + L-arginine + ATP = L-arginyl-tRNA(Arg) + AMP + diphosphate</text>
        <dbReference type="Rhea" id="RHEA:20301"/>
        <dbReference type="Rhea" id="RHEA-COMP:9658"/>
        <dbReference type="Rhea" id="RHEA-COMP:9673"/>
        <dbReference type="ChEBI" id="CHEBI:30616"/>
        <dbReference type="ChEBI" id="CHEBI:32682"/>
        <dbReference type="ChEBI" id="CHEBI:33019"/>
        <dbReference type="ChEBI" id="CHEBI:78442"/>
        <dbReference type="ChEBI" id="CHEBI:78513"/>
        <dbReference type="ChEBI" id="CHEBI:456215"/>
        <dbReference type="EC" id="6.1.1.19"/>
    </reaction>
</comment>
<evidence type="ECO:0000256" key="2">
    <source>
        <dbReference type="ARBA" id="ARBA00005594"/>
    </source>
</evidence>
<dbReference type="SUPFAM" id="SSF52374">
    <property type="entry name" value="Nucleotidylyl transferase"/>
    <property type="match status" value="1"/>
</dbReference>
<dbReference type="Gene3D" id="1.10.730.10">
    <property type="entry name" value="Isoleucyl-tRNA Synthetase, Domain 1"/>
    <property type="match status" value="1"/>
</dbReference>
<dbReference type="PRINTS" id="PR01038">
    <property type="entry name" value="TRNASYNTHARG"/>
</dbReference>
<accession>A0A1G2BDJ4</accession>
<evidence type="ECO:0000256" key="10">
    <source>
        <dbReference type="HAMAP-Rule" id="MF_00123"/>
    </source>
</evidence>
<evidence type="ECO:0000313" key="14">
    <source>
        <dbReference type="EMBL" id="OGY86340.1"/>
    </source>
</evidence>
<keyword evidence="6 10" id="KW-0067">ATP-binding</keyword>
<dbReference type="FunFam" id="1.10.730.10:FF:000008">
    <property type="entry name" value="Arginine--tRNA ligase"/>
    <property type="match status" value="1"/>
</dbReference>
<feature type="domain" description="DALR anticodon binding" evidence="12">
    <location>
        <begin position="433"/>
        <end position="547"/>
    </location>
</feature>
<dbReference type="SUPFAM" id="SSF55190">
    <property type="entry name" value="Arginyl-tRNA synthetase (ArgRS), N-terminal 'additional' domain"/>
    <property type="match status" value="1"/>
</dbReference>
<dbReference type="InterPro" id="IPR035684">
    <property type="entry name" value="ArgRS_core"/>
</dbReference>
<gene>
    <name evidence="10" type="primary">argS</name>
    <name evidence="14" type="ORF">A2319_03005</name>
</gene>
<dbReference type="Pfam" id="PF03485">
    <property type="entry name" value="Arg_tRNA_synt_N"/>
    <property type="match status" value="1"/>
</dbReference>
<evidence type="ECO:0000256" key="1">
    <source>
        <dbReference type="ARBA" id="ARBA00004496"/>
    </source>
</evidence>
<evidence type="ECO:0000256" key="11">
    <source>
        <dbReference type="RuleBase" id="RU363038"/>
    </source>
</evidence>
<evidence type="ECO:0000256" key="4">
    <source>
        <dbReference type="ARBA" id="ARBA00022598"/>
    </source>
</evidence>
<dbReference type="Pfam" id="PF00750">
    <property type="entry name" value="tRNA-synt_1d"/>
    <property type="match status" value="1"/>
</dbReference>
<reference evidence="14 15" key="1">
    <citation type="journal article" date="2016" name="Nat. Commun.">
        <title>Thousands of microbial genomes shed light on interconnected biogeochemical processes in an aquifer system.</title>
        <authorList>
            <person name="Anantharaman K."/>
            <person name="Brown C.T."/>
            <person name="Hug L.A."/>
            <person name="Sharon I."/>
            <person name="Castelle C.J."/>
            <person name="Probst A.J."/>
            <person name="Thomas B.C."/>
            <person name="Singh A."/>
            <person name="Wilkins M.J."/>
            <person name="Karaoz U."/>
            <person name="Brodie E.L."/>
            <person name="Williams K.H."/>
            <person name="Hubbard S.S."/>
            <person name="Banfield J.F."/>
        </authorList>
    </citation>
    <scope>NUCLEOTIDE SEQUENCE [LARGE SCALE GENOMIC DNA]</scope>
</reference>
<dbReference type="GO" id="GO:0005737">
    <property type="term" value="C:cytoplasm"/>
    <property type="evidence" value="ECO:0007669"/>
    <property type="project" value="UniProtKB-SubCell"/>
</dbReference>
<evidence type="ECO:0000259" key="13">
    <source>
        <dbReference type="SMART" id="SM01016"/>
    </source>
</evidence>
<dbReference type="SMART" id="SM00836">
    <property type="entry name" value="DALR_1"/>
    <property type="match status" value="1"/>
</dbReference>
<dbReference type="InterPro" id="IPR009080">
    <property type="entry name" value="tRNAsynth_Ia_anticodon-bd"/>
</dbReference>
<keyword evidence="3 10" id="KW-0963">Cytoplasm</keyword>
<comment type="similarity">
    <text evidence="2 10 11">Belongs to the class-I aminoacyl-tRNA synthetase family.</text>
</comment>
<dbReference type="InterPro" id="IPR014729">
    <property type="entry name" value="Rossmann-like_a/b/a_fold"/>
</dbReference>
<dbReference type="Gene3D" id="3.30.1360.70">
    <property type="entry name" value="Arginyl tRNA synthetase N-terminal domain"/>
    <property type="match status" value="1"/>
</dbReference>
<keyword evidence="8 10" id="KW-0030">Aminoacyl-tRNA synthetase</keyword>
<comment type="caution">
    <text evidence="14">The sequence shown here is derived from an EMBL/GenBank/DDBJ whole genome shotgun (WGS) entry which is preliminary data.</text>
</comment>
<name>A0A1G2BDJ4_9BACT</name>
<comment type="subunit">
    <text evidence="10">Monomer.</text>
</comment>
<proteinExistence type="inferred from homology"/>
<protein>
    <recommendedName>
        <fullName evidence="10">Arginine--tRNA ligase</fullName>
        <ecNumber evidence="10">6.1.1.19</ecNumber>
    </recommendedName>
    <alternativeName>
        <fullName evidence="10">Arginyl-tRNA synthetase</fullName>
        <shortName evidence="10">ArgRS</shortName>
    </alternativeName>
</protein>
<evidence type="ECO:0000313" key="15">
    <source>
        <dbReference type="Proteomes" id="UP000176420"/>
    </source>
</evidence>
<feature type="domain" description="Arginyl tRNA synthetase N-terminal" evidence="13">
    <location>
        <begin position="3"/>
        <end position="90"/>
    </location>
</feature>
<evidence type="ECO:0000259" key="12">
    <source>
        <dbReference type="SMART" id="SM00836"/>
    </source>
</evidence>
<dbReference type="NCBIfam" id="TIGR00456">
    <property type="entry name" value="argS"/>
    <property type="match status" value="1"/>
</dbReference>
<comment type="caution">
    <text evidence="10">Lacks conserved residue(s) required for the propagation of feature annotation.</text>
</comment>
<organism evidence="14 15">
    <name type="scientific">Candidatus Kerfeldbacteria bacterium RIFOXYB2_FULL_38_14</name>
    <dbReference type="NCBI Taxonomy" id="1798547"/>
    <lineage>
        <taxon>Bacteria</taxon>
        <taxon>Candidatus Kerfeldiibacteriota</taxon>
    </lineage>
</organism>
<dbReference type="Proteomes" id="UP000176420">
    <property type="component" value="Unassembled WGS sequence"/>
</dbReference>
<dbReference type="InterPro" id="IPR036695">
    <property type="entry name" value="Arg-tRNA-synth_N_sf"/>
</dbReference>
<dbReference type="GO" id="GO:0006420">
    <property type="term" value="P:arginyl-tRNA aminoacylation"/>
    <property type="evidence" value="ECO:0007669"/>
    <property type="project" value="UniProtKB-UniRule"/>
</dbReference>
<comment type="subcellular location">
    <subcellularLocation>
        <location evidence="1 10">Cytoplasm</location>
    </subcellularLocation>
</comment>
<dbReference type="InterPro" id="IPR008909">
    <property type="entry name" value="DALR_anticod-bd"/>
</dbReference>
<dbReference type="PANTHER" id="PTHR11956">
    <property type="entry name" value="ARGINYL-TRNA SYNTHETASE"/>
    <property type="match status" value="1"/>
</dbReference>
<dbReference type="HAMAP" id="MF_00123">
    <property type="entry name" value="Arg_tRNA_synth"/>
    <property type="match status" value="1"/>
</dbReference>
<dbReference type="GO" id="GO:0004814">
    <property type="term" value="F:arginine-tRNA ligase activity"/>
    <property type="evidence" value="ECO:0007669"/>
    <property type="project" value="UniProtKB-UniRule"/>
</dbReference>
<evidence type="ECO:0000256" key="3">
    <source>
        <dbReference type="ARBA" id="ARBA00022490"/>
    </source>
</evidence>
<dbReference type="InterPro" id="IPR001278">
    <property type="entry name" value="Arg-tRNA-ligase"/>
</dbReference>
<keyword evidence="4 10" id="KW-0436">Ligase</keyword>
<keyword evidence="5 10" id="KW-0547">Nucleotide-binding</keyword>
<dbReference type="Pfam" id="PF05746">
    <property type="entry name" value="DALR_1"/>
    <property type="match status" value="1"/>
</dbReference>
<evidence type="ECO:0000256" key="6">
    <source>
        <dbReference type="ARBA" id="ARBA00022840"/>
    </source>
</evidence>
<evidence type="ECO:0000256" key="9">
    <source>
        <dbReference type="ARBA" id="ARBA00049339"/>
    </source>
</evidence>
<dbReference type="EC" id="6.1.1.19" evidence="10"/>
<dbReference type="SMART" id="SM01016">
    <property type="entry name" value="Arg_tRNA_synt_N"/>
    <property type="match status" value="1"/>
</dbReference>
<dbReference type="SUPFAM" id="SSF47323">
    <property type="entry name" value="Anticodon-binding domain of a subclass of class I aminoacyl-tRNA synthetases"/>
    <property type="match status" value="1"/>
</dbReference>
<dbReference type="PANTHER" id="PTHR11956:SF5">
    <property type="entry name" value="ARGININE--TRNA LIGASE, CYTOPLASMIC"/>
    <property type="match status" value="1"/>
</dbReference>
<evidence type="ECO:0000256" key="8">
    <source>
        <dbReference type="ARBA" id="ARBA00023146"/>
    </source>
</evidence>
<keyword evidence="7 10" id="KW-0648">Protein biosynthesis</keyword>
<dbReference type="GO" id="GO:0005524">
    <property type="term" value="F:ATP binding"/>
    <property type="evidence" value="ECO:0007669"/>
    <property type="project" value="UniProtKB-UniRule"/>
</dbReference>
<evidence type="ECO:0000256" key="5">
    <source>
        <dbReference type="ARBA" id="ARBA00022741"/>
    </source>
</evidence>
<dbReference type="EMBL" id="MHKI01000021">
    <property type="protein sequence ID" value="OGY86340.1"/>
    <property type="molecule type" value="Genomic_DNA"/>
</dbReference>
<dbReference type="Gene3D" id="3.40.50.620">
    <property type="entry name" value="HUPs"/>
    <property type="match status" value="1"/>
</dbReference>